<accession>A0A6L6WFK9</accession>
<sequence>MHITIDTGDWGEDAPQSHRWATRIAVHQGDDGGCSLMDWSAEEQKEISMFTPLNRDDVLNSDYAPQLWACVDAVLMNESRLEHIRQ</sequence>
<evidence type="ECO:0000313" key="1">
    <source>
        <dbReference type="EMBL" id="MVO15719.1"/>
    </source>
</evidence>
<dbReference type="EMBL" id="WQLV01000004">
    <property type="protein sequence ID" value="MVO15719.1"/>
    <property type="molecule type" value="Genomic_DNA"/>
</dbReference>
<keyword evidence="2" id="KW-1185">Reference proteome</keyword>
<dbReference type="RefSeq" id="WP_157022001.1">
    <property type="nucleotide sequence ID" value="NZ_WQLV01000004.1"/>
</dbReference>
<dbReference type="Proteomes" id="UP000478892">
    <property type="component" value="Unassembled WGS sequence"/>
</dbReference>
<dbReference type="AlphaFoldDB" id="A0A6L6WFK9"/>
<evidence type="ECO:0000313" key="2">
    <source>
        <dbReference type="Proteomes" id="UP000478892"/>
    </source>
</evidence>
<name>A0A6L6WFK9_9RHOB</name>
<protein>
    <submittedName>
        <fullName evidence="1">Uncharacterized protein</fullName>
    </submittedName>
</protein>
<proteinExistence type="predicted"/>
<organism evidence="1 2">
    <name type="scientific">Parasedimentitalea huanghaiensis</name>
    <dbReference type="NCBI Taxonomy" id="2682100"/>
    <lineage>
        <taxon>Bacteria</taxon>
        <taxon>Pseudomonadati</taxon>
        <taxon>Pseudomonadota</taxon>
        <taxon>Alphaproteobacteria</taxon>
        <taxon>Rhodobacterales</taxon>
        <taxon>Paracoccaceae</taxon>
        <taxon>Parasedimentitalea</taxon>
    </lineage>
</organism>
<gene>
    <name evidence="1" type="ORF">GO984_07835</name>
</gene>
<comment type="caution">
    <text evidence="1">The sequence shown here is derived from an EMBL/GenBank/DDBJ whole genome shotgun (WGS) entry which is preliminary data.</text>
</comment>
<reference evidence="1 2" key="1">
    <citation type="submission" date="2019-12" db="EMBL/GenBank/DDBJ databases">
        <authorList>
            <person name="Zhang Y.-J."/>
        </authorList>
    </citation>
    <scope>NUCLEOTIDE SEQUENCE [LARGE SCALE GENOMIC DNA]</scope>
    <source>
        <strain evidence="1 2">CY05</strain>
    </source>
</reference>